<dbReference type="InterPro" id="IPR013767">
    <property type="entry name" value="PAS_fold"/>
</dbReference>
<feature type="domain" description="PAS" evidence="7">
    <location>
        <begin position="142"/>
        <end position="195"/>
    </location>
</feature>
<dbReference type="SMART" id="SM00091">
    <property type="entry name" value="PAS"/>
    <property type="match status" value="2"/>
</dbReference>
<dbReference type="InterPro" id="IPR004358">
    <property type="entry name" value="Sig_transdc_His_kin-like_C"/>
</dbReference>
<gene>
    <name evidence="8" type="ORF">O4H49_07145</name>
</gene>
<dbReference type="PANTHER" id="PTHR43047">
    <property type="entry name" value="TWO-COMPONENT HISTIDINE PROTEIN KINASE"/>
    <property type="match status" value="1"/>
</dbReference>
<dbReference type="InterPro" id="IPR036097">
    <property type="entry name" value="HisK_dim/P_sf"/>
</dbReference>
<evidence type="ECO:0000256" key="4">
    <source>
        <dbReference type="ARBA" id="ARBA00022679"/>
    </source>
</evidence>
<dbReference type="Gene3D" id="3.30.565.10">
    <property type="entry name" value="Histidine kinase-like ATPase, C-terminal domain"/>
    <property type="match status" value="1"/>
</dbReference>
<keyword evidence="4" id="KW-0808">Transferase</keyword>
<dbReference type="InterPro" id="IPR005467">
    <property type="entry name" value="His_kinase_dom"/>
</dbReference>
<dbReference type="EMBL" id="JAPWGY010000002">
    <property type="protein sequence ID" value="MCZ4280547.1"/>
    <property type="molecule type" value="Genomic_DNA"/>
</dbReference>
<organism evidence="8 9">
    <name type="scientific">Kiloniella laminariae</name>
    <dbReference type="NCBI Taxonomy" id="454162"/>
    <lineage>
        <taxon>Bacteria</taxon>
        <taxon>Pseudomonadati</taxon>
        <taxon>Pseudomonadota</taxon>
        <taxon>Alphaproteobacteria</taxon>
        <taxon>Rhodospirillales</taxon>
        <taxon>Kiloniellaceae</taxon>
        <taxon>Kiloniella</taxon>
    </lineage>
</organism>
<dbReference type="RefSeq" id="WP_269422738.1">
    <property type="nucleotide sequence ID" value="NZ_JAPWGY010000002.1"/>
</dbReference>
<dbReference type="EC" id="2.7.13.3" evidence="2"/>
<dbReference type="PROSITE" id="PS50109">
    <property type="entry name" value="HIS_KIN"/>
    <property type="match status" value="1"/>
</dbReference>
<evidence type="ECO:0000256" key="1">
    <source>
        <dbReference type="ARBA" id="ARBA00000085"/>
    </source>
</evidence>
<feature type="domain" description="PAS" evidence="7">
    <location>
        <begin position="24"/>
        <end position="67"/>
    </location>
</feature>
<sequence length="528" mass="58065">MKSVHSLECPDVTAVCCDVSRLFLEQSFEAVFVTDLSGLVLYCNPSVCRNFGFPAERLVGHSIFELITLPSEDQQMILMAGKRENSEVEADVISGEIRSAKGTLFDVHLRAYPMVSSGRPHIMLLVRDISARMSVRKELETSRELMGRIVEGVADAIIATDEQGDLTLFNKGAEKMFGYQSSEIIGTSLEQLIPDAFCDADGKNLKDFGGNQSSDRTMGFRNGLSALRRNGEIFPADATVMKIKRGDSFIFAAVVRDISEQISVQNELRQAKEMAEAANRMKTTFLANMSHELRTPLNAIIGFSEFISEEHLGRIEPPKYREYIKDILYSGCHLLTIVNDILDLSRVEAGEITLHETAVDIESAIESAYRFVKRQAQEKNIRLQTEVDANLPHLLVDERLLKQVVINLASNAVKFTPEGGAIVARVVPAATGGELAIIISDTGIGIAKEDLDRVIKPFEQCESSYTKTIEGTGLGLSLALSLMELHNGRLAIESELGVGTSVILTFPPERVVTGKSAEDYPQQTLMSA</sequence>
<keyword evidence="5" id="KW-0418">Kinase</keyword>
<feature type="domain" description="Histidine kinase" evidence="6">
    <location>
        <begin position="288"/>
        <end position="510"/>
    </location>
</feature>
<reference evidence="8" key="1">
    <citation type="submission" date="2022-12" db="EMBL/GenBank/DDBJ databases">
        <title>Bacterial isolates from different developmental stages of Nematostella vectensis.</title>
        <authorList>
            <person name="Fraune S."/>
        </authorList>
    </citation>
    <scope>NUCLEOTIDE SEQUENCE</scope>
    <source>
        <strain evidence="8">G21630-S1</strain>
    </source>
</reference>
<comment type="caution">
    <text evidence="8">The sequence shown here is derived from an EMBL/GenBank/DDBJ whole genome shotgun (WGS) entry which is preliminary data.</text>
</comment>
<dbReference type="PANTHER" id="PTHR43047:SF63">
    <property type="entry name" value="HISTIDINE KINASE"/>
    <property type="match status" value="1"/>
</dbReference>
<dbReference type="InterPro" id="IPR003594">
    <property type="entry name" value="HATPase_dom"/>
</dbReference>
<dbReference type="Pfam" id="PF00512">
    <property type="entry name" value="HisKA"/>
    <property type="match status" value="1"/>
</dbReference>
<name>A0ABT4LHH8_9PROT</name>
<dbReference type="SUPFAM" id="SSF55785">
    <property type="entry name" value="PYP-like sensor domain (PAS domain)"/>
    <property type="match status" value="2"/>
</dbReference>
<evidence type="ECO:0000256" key="3">
    <source>
        <dbReference type="ARBA" id="ARBA00022553"/>
    </source>
</evidence>
<dbReference type="Proteomes" id="UP001069802">
    <property type="component" value="Unassembled WGS sequence"/>
</dbReference>
<dbReference type="Gene3D" id="1.10.287.130">
    <property type="match status" value="1"/>
</dbReference>
<comment type="catalytic activity">
    <reaction evidence="1">
        <text>ATP + protein L-histidine = ADP + protein N-phospho-L-histidine.</text>
        <dbReference type="EC" id="2.7.13.3"/>
    </reaction>
</comment>
<keyword evidence="9" id="KW-1185">Reference proteome</keyword>
<dbReference type="SUPFAM" id="SSF47384">
    <property type="entry name" value="Homodimeric domain of signal transducing histidine kinase"/>
    <property type="match status" value="1"/>
</dbReference>
<evidence type="ECO:0000256" key="2">
    <source>
        <dbReference type="ARBA" id="ARBA00012438"/>
    </source>
</evidence>
<dbReference type="NCBIfam" id="TIGR00229">
    <property type="entry name" value="sensory_box"/>
    <property type="match status" value="2"/>
</dbReference>
<evidence type="ECO:0000313" key="8">
    <source>
        <dbReference type="EMBL" id="MCZ4280547.1"/>
    </source>
</evidence>
<dbReference type="Pfam" id="PF00989">
    <property type="entry name" value="PAS"/>
    <property type="match status" value="1"/>
</dbReference>
<dbReference type="SMART" id="SM00086">
    <property type="entry name" value="PAC"/>
    <property type="match status" value="2"/>
</dbReference>
<evidence type="ECO:0000259" key="6">
    <source>
        <dbReference type="PROSITE" id="PS50109"/>
    </source>
</evidence>
<dbReference type="InterPro" id="IPR035965">
    <property type="entry name" value="PAS-like_dom_sf"/>
</dbReference>
<keyword evidence="3" id="KW-0597">Phosphoprotein</keyword>
<evidence type="ECO:0000259" key="7">
    <source>
        <dbReference type="PROSITE" id="PS50112"/>
    </source>
</evidence>
<dbReference type="InterPro" id="IPR001610">
    <property type="entry name" value="PAC"/>
</dbReference>
<dbReference type="Pfam" id="PF13426">
    <property type="entry name" value="PAS_9"/>
    <property type="match status" value="1"/>
</dbReference>
<dbReference type="InterPro" id="IPR036890">
    <property type="entry name" value="HATPase_C_sf"/>
</dbReference>
<dbReference type="InterPro" id="IPR003661">
    <property type="entry name" value="HisK_dim/P_dom"/>
</dbReference>
<accession>A0ABT4LHH8</accession>
<evidence type="ECO:0000256" key="5">
    <source>
        <dbReference type="ARBA" id="ARBA00022777"/>
    </source>
</evidence>
<dbReference type="Pfam" id="PF02518">
    <property type="entry name" value="HATPase_c"/>
    <property type="match status" value="1"/>
</dbReference>
<dbReference type="SMART" id="SM00388">
    <property type="entry name" value="HisKA"/>
    <property type="match status" value="1"/>
</dbReference>
<dbReference type="PRINTS" id="PR00344">
    <property type="entry name" value="BCTRLSENSOR"/>
</dbReference>
<protein>
    <recommendedName>
        <fullName evidence="2">histidine kinase</fullName>
        <ecNumber evidence="2">2.7.13.3</ecNumber>
    </recommendedName>
</protein>
<dbReference type="SMART" id="SM00387">
    <property type="entry name" value="HATPase_c"/>
    <property type="match status" value="1"/>
</dbReference>
<evidence type="ECO:0000313" key="9">
    <source>
        <dbReference type="Proteomes" id="UP001069802"/>
    </source>
</evidence>
<dbReference type="SUPFAM" id="SSF55874">
    <property type="entry name" value="ATPase domain of HSP90 chaperone/DNA topoisomerase II/histidine kinase"/>
    <property type="match status" value="1"/>
</dbReference>
<dbReference type="Gene3D" id="3.30.450.20">
    <property type="entry name" value="PAS domain"/>
    <property type="match status" value="2"/>
</dbReference>
<dbReference type="CDD" id="cd00082">
    <property type="entry name" value="HisKA"/>
    <property type="match status" value="1"/>
</dbReference>
<proteinExistence type="predicted"/>
<dbReference type="CDD" id="cd00130">
    <property type="entry name" value="PAS"/>
    <property type="match status" value="2"/>
</dbReference>
<dbReference type="InterPro" id="IPR000014">
    <property type="entry name" value="PAS"/>
</dbReference>
<dbReference type="PROSITE" id="PS50112">
    <property type="entry name" value="PAS"/>
    <property type="match status" value="2"/>
</dbReference>